<organism evidence="4 5">
    <name type="scientific">Xylocopa violacea</name>
    <name type="common">Violet carpenter bee</name>
    <name type="synonym">Apis violacea</name>
    <dbReference type="NCBI Taxonomy" id="135666"/>
    <lineage>
        <taxon>Eukaryota</taxon>
        <taxon>Metazoa</taxon>
        <taxon>Ecdysozoa</taxon>
        <taxon>Arthropoda</taxon>
        <taxon>Hexapoda</taxon>
        <taxon>Insecta</taxon>
        <taxon>Pterygota</taxon>
        <taxon>Neoptera</taxon>
        <taxon>Endopterygota</taxon>
        <taxon>Hymenoptera</taxon>
        <taxon>Apocrita</taxon>
        <taxon>Aculeata</taxon>
        <taxon>Apoidea</taxon>
        <taxon>Anthophila</taxon>
        <taxon>Apidae</taxon>
        <taxon>Xylocopa</taxon>
        <taxon>Xylocopa</taxon>
    </lineage>
</organism>
<evidence type="ECO:0000313" key="5">
    <source>
        <dbReference type="Proteomes" id="UP001642520"/>
    </source>
</evidence>
<evidence type="ECO:0000259" key="3">
    <source>
        <dbReference type="Pfam" id="PF08190"/>
    </source>
</evidence>
<proteinExistence type="inferred from homology"/>
<evidence type="ECO:0000256" key="2">
    <source>
        <dbReference type="ARBA" id="ARBA00046233"/>
    </source>
</evidence>
<comment type="caution">
    <text evidence="4">The sequence shown here is derived from an EMBL/GenBank/DDBJ whole genome shotgun (WGS) entry which is preliminary data.</text>
</comment>
<gene>
    <name evidence="4" type="ORF">XYLVIOL_LOCUS1050</name>
</gene>
<protein>
    <recommendedName>
        <fullName evidence="3">PIH1 N-terminal domain-containing protein</fullName>
    </recommendedName>
</protein>
<dbReference type="Proteomes" id="UP001642520">
    <property type="component" value="Unassembled WGS sequence"/>
</dbReference>
<keyword evidence="5" id="KW-1185">Reference proteome</keyword>
<dbReference type="PANTHER" id="PTHR22997:SF0">
    <property type="entry name" value="PIH1 DOMAIN-CONTAINING PROTEIN 1"/>
    <property type="match status" value="1"/>
</dbReference>
<name>A0ABP1N0K6_XYLVO</name>
<dbReference type="InterPro" id="IPR012981">
    <property type="entry name" value="PIH1_N"/>
</dbReference>
<sequence>MSNRMFLDIDDTILTKSLILPENMQKDDNLTKQSDSIPSIIIQPAPGICIKAKTDAREKVFLNICTSDKIPPPDDISQQKLFEILSEENSDFVIPMSIGSERLEPDKSGSLTFTCDVAINAAYFEKCQKNKSFLLFTISVIMDGISNKFNKNLNTEDYVILKNRKVMGKLQQHKIENRKPRTHMQAKKPLIEEIQSSTATSCEKKDKINQQENISSKNYVLLKQPLEGAPTHLIGLFQMPKGVTSKEVEVFLDEDRILITVDRTNLTYDLSVPYIIKVANSECFLDKYLKILRLDMPVESILDNIQTIKLN</sequence>
<dbReference type="EMBL" id="CAXAJV020001281">
    <property type="protein sequence ID" value="CAL7934496.1"/>
    <property type="molecule type" value="Genomic_DNA"/>
</dbReference>
<feature type="domain" description="PIH1 N-terminal" evidence="3">
    <location>
        <begin position="35"/>
        <end position="181"/>
    </location>
</feature>
<accession>A0ABP1N0K6</accession>
<dbReference type="InterPro" id="IPR050734">
    <property type="entry name" value="PIH1/Kintoun_subfamily"/>
</dbReference>
<comment type="similarity">
    <text evidence="1">Belongs to the PIH1 family.</text>
</comment>
<evidence type="ECO:0000313" key="4">
    <source>
        <dbReference type="EMBL" id="CAL7934496.1"/>
    </source>
</evidence>
<dbReference type="Pfam" id="PF08190">
    <property type="entry name" value="PIH1"/>
    <property type="match status" value="1"/>
</dbReference>
<evidence type="ECO:0000256" key="1">
    <source>
        <dbReference type="ARBA" id="ARBA00008511"/>
    </source>
</evidence>
<dbReference type="PANTHER" id="PTHR22997">
    <property type="entry name" value="PIH1 DOMAIN-CONTAINING PROTEIN 1"/>
    <property type="match status" value="1"/>
</dbReference>
<reference evidence="4 5" key="1">
    <citation type="submission" date="2024-08" db="EMBL/GenBank/DDBJ databases">
        <authorList>
            <person name="Will J Nash"/>
            <person name="Angela Man"/>
            <person name="Seanna McTaggart"/>
            <person name="Kendall Baker"/>
            <person name="Tom Barker"/>
            <person name="Leah Catchpole"/>
            <person name="Alex Durrant"/>
            <person name="Karim Gharbi"/>
            <person name="Naomi Irish"/>
            <person name="Gemy Kaithakottil"/>
            <person name="Debby Ku"/>
            <person name="Aaliyah Providence"/>
            <person name="Felix Shaw"/>
            <person name="David Swarbreck"/>
            <person name="Chris Watkins"/>
            <person name="Ann M. McCartney"/>
            <person name="Giulio Formenti"/>
            <person name="Alice Mouton"/>
            <person name="Noel Vella"/>
            <person name="Bjorn M von Reumont"/>
            <person name="Adriana Vella"/>
            <person name="Wilfried Haerty"/>
        </authorList>
    </citation>
    <scope>NUCLEOTIDE SEQUENCE [LARGE SCALE GENOMIC DNA]</scope>
</reference>
<comment type="function">
    <text evidence="2">Involved in the assembly of C/D box small nucleolar ribonucleoprotein (snoRNP) particles. Recruits the SWI/SNF complex to the core promoter of rRNA genes and enhances pre-rRNA transcription. Mediates interaction of TELO2 with the R2TP complex which is necessary for the stability of MTOR and SMG1. Positively regulates the assembly and activity of the mTORC1 complex.</text>
</comment>